<accession>A0AAN6YN36</accession>
<keyword evidence="4" id="KW-1133">Transmembrane helix</keyword>
<comment type="caution">
    <text evidence="5">The sequence shown here is derived from an EMBL/GenBank/DDBJ whole genome shotgun (WGS) entry which is preliminary data.</text>
</comment>
<dbReference type="AlphaFoldDB" id="A0AAN6YN36"/>
<dbReference type="PANTHER" id="PTHR28657:SF11">
    <property type="entry name" value="INDOLEAMINE 2,3-DIOXYGENASE"/>
    <property type="match status" value="1"/>
</dbReference>
<proteinExistence type="inferred from homology"/>
<dbReference type="SUPFAM" id="SSF140959">
    <property type="entry name" value="Indolic compounds 2,3-dioxygenase-like"/>
    <property type="match status" value="1"/>
</dbReference>
<keyword evidence="4" id="KW-0472">Membrane</keyword>
<dbReference type="Proteomes" id="UP001301958">
    <property type="component" value="Unassembled WGS sequence"/>
</dbReference>
<reference evidence="5" key="1">
    <citation type="journal article" date="2023" name="Mol. Phylogenet. Evol.">
        <title>Genome-scale phylogeny and comparative genomics of the fungal order Sordariales.</title>
        <authorList>
            <person name="Hensen N."/>
            <person name="Bonometti L."/>
            <person name="Westerberg I."/>
            <person name="Brannstrom I.O."/>
            <person name="Guillou S."/>
            <person name="Cros-Aarteil S."/>
            <person name="Calhoun S."/>
            <person name="Haridas S."/>
            <person name="Kuo A."/>
            <person name="Mondo S."/>
            <person name="Pangilinan J."/>
            <person name="Riley R."/>
            <person name="LaButti K."/>
            <person name="Andreopoulos B."/>
            <person name="Lipzen A."/>
            <person name="Chen C."/>
            <person name="Yan M."/>
            <person name="Daum C."/>
            <person name="Ng V."/>
            <person name="Clum A."/>
            <person name="Steindorff A."/>
            <person name="Ohm R.A."/>
            <person name="Martin F."/>
            <person name="Silar P."/>
            <person name="Natvig D.O."/>
            <person name="Lalanne C."/>
            <person name="Gautier V."/>
            <person name="Ament-Velasquez S.L."/>
            <person name="Kruys A."/>
            <person name="Hutchinson M.I."/>
            <person name="Powell A.J."/>
            <person name="Barry K."/>
            <person name="Miller A.N."/>
            <person name="Grigoriev I.V."/>
            <person name="Debuchy R."/>
            <person name="Gladieux P."/>
            <person name="Hiltunen Thoren M."/>
            <person name="Johannesson H."/>
        </authorList>
    </citation>
    <scope>NUCLEOTIDE SEQUENCE</scope>
    <source>
        <strain evidence="5">CBS 990.96</strain>
    </source>
</reference>
<dbReference type="GO" id="GO:0020037">
    <property type="term" value="F:heme binding"/>
    <property type="evidence" value="ECO:0007669"/>
    <property type="project" value="InterPro"/>
</dbReference>
<organism evidence="5 6">
    <name type="scientific">Podospora fimiseda</name>
    <dbReference type="NCBI Taxonomy" id="252190"/>
    <lineage>
        <taxon>Eukaryota</taxon>
        <taxon>Fungi</taxon>
        <taxon>Dikarya</taxon>
        <taxon>Ascomycota</taxon>
        <taxon>Pezizomycotina</taxon>
        <taxon>Sordariomycetes</taxon>
        <taxon>Sordariomycetidae</taxon>
        <taxon>Sordariales</taxon>
        <taxon>Podosporaceae</taxon>
        <taxon>Podospora</taxon>
    </lineage>
</organism>
<evidence type="ECO:0000256" key="2">
    <source>
        <dbReference type="ARBA" id="ARBA00022723"/>
    </source>
</evidence>
<keyword evidence="3" id="KW-0408">Iron</keyword>
<dbReference type="GO" id="GO:0019441">
    <property type="term" value="P:L-tryptophan catabolic process to kynurenine"/>
    <property type="evidence" value="ECO:0007669"/>
    <property type="project" value="InterPro"/>
</dbReference>
<evidence type="ECO:0000313" key="5">
    <source>
        <dbReference type="EMBL" id="KAK4221413.1"/>
    </source>
</evidence>
<dbReference type="InterPro" id="IPR037217">
    <property type="entry name" value="Trp/Indoleamine_2_3_dOase-like"/>
</dbReference>
<dbReference type="GO" id="GO:0005737">
    <property type="term" value="C:cytoplasm"/>
    <property type="evidence" value="ECO:0007669"/>
    <property type="project" value="TreeGrafter"/>
</dbReference>
<dbReference type="Gene3D" id="1.20.58.480">
    <property type="match status" value="1"/>
</dbReference>
<dbReference type="GO" id="GO:0034354">
    <property type="term" value="P:'de novo' NAD+ biosynthetic process from L-tryptophan"/>
    <property type="evidence" value="ECO:0007669"/>
    <property type="project" value="TreeGrafter"/>
</dbReference>
<name>A0AAN6YN36_9PEZI</name>
<dbReference type="EMBL" id="MU865550">
    <property type="protein sequence ID" value="KAK4221413.1"/>
    <property type="molecule type" value="Genomic_DNA"/>
</dbReference>
<keyword evidence="2" id="KW-0479">Metal-binding</keyword>
<sequence length="499" mass="57140">MIHLNEVLFLFLAGIIITIFRLSSYKPQPFFSSKPFLNNFNLNFFNLDFFNLNFFNNTSTTQASSHLKHTNTQKIQDINTLADCHEIASRLSELIRKDGAGSWPPNTNHLSTTWPASLRPYKEIYTEMAPLLPAAHASLDDNINHQIISSFRSRFRQLLSEKVNLDEVTSLLSAAASGRWDVFPRDTYNAFYSCLAWCRHAYRWASIPVVSLAQREDALPLPRELVVPWNKMQAHFQLASDSGNNMSNLVLNFNNSGEYQYKINTGLSQKIVSSEGEFTKIFYEVETLAVPIYHAMVRSIVAFARENKKECLRYVREVNDKLRPLLGAYYESVHESKIKRDVWLSRVQGFYAWGMTGEERDVESQELIRFDGLSGNQVLLFQALDAYLGMEPYLTREVMDRNVPGLQRGFVDSLGRFCFRGLLKDGCGEDGEIKGEMLEIVKRMRVFRSAHRTRAKVYLSVPAPERMPMTAGKSLLKDDSVGGIDFLDQFMVKRLQQTV</sequence>
<evidence type="ECO:0000256" key="3">
    <source>
        <dbReference type="ARBA" id="ARBA00023004"/>
    </source>
</evidence>
<dbReference type="Pfam" id="PF01231">
    <property type="entry name" value="IDO"/>
    <property type="match status" value="1"/>
</dbReference>
<evidence type="ECO:0000256" key="4">
    <source>
        <dbReference type="SAM" id="Phobius"/>
    </source>
</evidence>
<keyword evidence="6" id="KW-1185">Reference proteome</keyword>
<evidence type="ECO:0008006" key="7">
    <source>
        <dbReference type="Google" id="ProtNLM"/>
    </source>
</evidence>
<gene>
    <name evidence="5" type="ORF">QBC38DRAFT_377177</name>
</gene>
<keyword evidence="4" id="KW-0812">Transmembrane</keyword>
<dbReference type="GO" id="GO:0046872">
    <property type="term" value="F:metal ion binding"/>
    <property type="evidence" value="ECO:0007669"/>
    <property type="project" value="UniProtKB-KW"/>
</dbReference>
<dbReference type="PANTHER" id="PTHR28657">
    <property type="entry name" value="INDOLEAMINE 2,3-DIOXYGENASE"/>
    <property type="match status" value="1"/>
</dbReference>
<evidence type="ECO:0000256" key="1">
    <source>
        <dbReference type="ARBA" id="ARBA00007119"/>
    </source>
</evidence>
<comment type="similarity">
    <text evidence="1">Belongs to the indoleamine 2,3-dioxygenase family.</text>
</comment>
<protein>
    <recommendedName>
        <fullName evidence="7">Indoleamine 2,3-dioxygenase</fullName>
    </recommendedName>
</protein>
<dbReference type="GO" id="GO:0033754">
    <property type="term" value="F:indoleamine 2,3-dioxygenase activity"/>
    <property type="evidence" value="ECO:0007669"/>
    <property type="project" value="TreeGrafter"/>
</dbReference>
<dbReference type="InterPro" id="IPR000898">
    <property type="entry name" value="Indolamine_dOase"/>
</dbReference>
<reference evidence="5" key="2">
    <citation type="submission" date="2023-05" db="EMBL/GenBank/DDBJ databases">
        <authorList>
            <consortium name="Lawrence Berkeley National Laboratory"/>
            <person name="Steindorff A."/>
            <person name="Hensen N."/>
            <person name="Bonometti L."/>
            <person name="Westerberg I."/>
            <person name="Brannstrom I.O."/>
            <person name="Guillou S."/>
            <person name="Cros-Aarteil S."/>
            <person name="Calhoun S."/>
            <person name="Haridas S."/>
            <person name="Kuo A."/>
            <person name="Mondo S."/>
            <person name="Pangilinan J."/>
            <person name="Riley R."/>
            <person name="Labutti K."/>
            <person name="Andreopoulos B."/>
            <person name="Lipzen A."/>
            <person name="Chen C."/>
            <person name="Yanf M."/>
            <person name="Daum C."/>
            <person name="Ng V."/>
            <person name="Clum A."/>
            <person name="Ohm R."/>
            <person name="Martin F."/>
            <person name="Silar P."/>
            <person name="Natvig D."/>
            <person name="Lalanne C."/>
            <person name="Gautier V."/>
            <person name="Ament-Velasquez S.L."/>
            <person name="Kruys A."/>
            <person name="Hutchinson M.I."/>
            <person name="Powell A.J."/>
            <person name="Barry K."/>
            <person name="Miller A.N."/>
            <person name="Grigoriev I.V."/>
            <person name="Debuchy R."/>
            <person name="Gladieux P."/>
            <person name="Thoren M.H."/>
            <person name="Johannesson H."/>
        </authorList>
    </citation>
    <scope>NUCLEOTIDE SEQUENCE</scope>
    <source>
        <strain evidence="5">CBS 990.96</strain>
    </source>
</reference>
<evidence type="ECO:0000313" key="6">
    <source>
        <dbReference type="Proteomes" id="UP001301958"/>
    </source>
</evidence>
<feature type="transmembrane region" description="Helical" evidence="4">
    <location>
        <begin position="7"/>
        <end position="25"/>
    </location>
</feature>